<evidence type="ECO:0000313" key="3">
    <source>
        <dbReference type="Proteomes" id="UP001497457"/>
    </source>
</evidence>
<dbReference type="EMBL" id="OZ075134">
    <property type="protein sequence ID" value="CAL4991842.1"/>
    <property type="molecule type" value="Genomic_DNA"/>
</dbReference>
<name>A0ABC9B107_9POAL</name>
<dbReference type="Proteomes" id="UP001497457">
    <property type="component" value="Chromosome 24b"/>
</dbReference>
<evidence type="ECO:0000259" key="1">
    <source>
        <dbReference type="Pfam" id="PF03478"/>
    </source>
</evidence>
<dbReference type="PANTHER" id="PTHR33110">
    <property type="entry name" value="F-BOX/KELCH-REPEAT PROTEIN-RELATED"/>
    <property type="match status" value="1"/>
</dbReference>
<protein>
    <recommendedName>
        <fullName evidence="1">KIB1-4 beta-propeller domain-containing protein</fullName>
    </recommendedName>
</protein>
<organism evidence="2 3">
    <name type="scientific">Urochloa decumbens</name>
    <dbReference type="NCBI Taxonomy" id="240449"/>
    <lineage>
        <taxon>Eukaryota</taxon>
        <taxon>Viridiplantae</taxon>
        <taxon>Streptophyta</taxon>
        <taxon>Embryophyta</taxon>
        <taxon>Tracheophyta</taxon>
        <taxon>Spermatophyta</taxon>
        <taxon>Magnoliopsida</taxon>
        <taxon>Liliopsida</taxon>
        <taxon>Poales</taxon>
        <taxon>Poaceae</taxon>
        <taxon>PACMAD clade</taxon>
        <taxon>Panicoideae</taxon>
        <taxon>Panicodae</taxon>
        <taxon>Paniceae</taxon>
        <taxon>Melinidinae</taxon>
        <taxon>Urochloa</taxon>
    </lineage>
</organism>
<dbReference type="InterPro" id="IPR036047">
    <property type="entry name" value="F-box-like_dom_sf"/>
</dbReference>
<feature type="domain" description="KIB1-4 beta-propeller" evidence="1">
    <location>
        <begin position="68"/>
        <end position="320"/>
    </location>
</feature>
<dbReference type="PANTHER" id="PTHR33110:SF111">
    <property type="entry name" value="DUF295 DOMAIN-CONTAINING PROTEIN"/>
    <property type="match status" value="1"/>
</dbReference>
<evidence type="ECO:0000313" key="2">
    <source>
        <dbReference type="EMBL" id="CAL4991842.1"/>
    </source>
</evidence>
<reference evidence="3" key="1">
    <citation type="submission" date="2024-06" db="EMBL/GenBank/DDBJ databases">
        <authorList>
            <person name="Ryan C."/>
        </authorList>
    </citation>
    <scope>NUCLEOTIDE SEQUENCE [LARGE SCALE GENOMIC DNA]</scope>
</reference>
<dbReference type="InterPro" id="IPR005174">
    <property type="entry name" value="KIB1-4_b-propeller"/>
</dbReference>
<proteinExistence type="predicted"/>
<keyword evidence="3" id="KW-1185">Reference proteome</keyword>
<dbReference type="AlphaFoldDB" id="A0ABC9B107"/>
<dbReference type="Pfam" id="PF03478">
    <property type="entry name" value="Beta-prop_KIB1-4"/>
    <property type="match status" value="1"/>
</dbReference>
<gene>
    <name evidence="2" type="ORF">URODEC1_LOCUS60831</name>
</gene>
<accession>A0ABC9B107</accession>
<reference evidence="2 3" key="2">
    <citation type="submission" date="2024-10" db="EMBL/GenBank/DDBJ databases">
        <authorList>
            <person name="Ryan C."/>
        </authorList>
    </citation>
    <scope>NUCLEOTIDE SEQUENCE [LARGE SCALE GENOMIC DNA]</scope>
</reference>
<sequence>MEEAQPCRLLPSWSDIPVDLAGLVLGRLPAHADRVRFAAVCPQWCAAARQVPLPPPMPMLLLPDATVYSLPGSKPFHFPDCAGYTDACGDWLVFPGEEVCLLRDPFSNATVTLPPLSRSRTRVWVVDDECDDGVSYEWMEMDEGEEMDVFKIIFCSSHLIAAIVKLTNEITNRIVVCRPGGTSWWSICVDDEASLFADVVFHQGNLYALDSNDTLFAVHISVDHGMGDPWVFQIQEVISGLLASSFAWSYGVLIMKVTYLVQSRGALLVVCRRIGLRLKPGRANGTEVVAVEQNWFEVFEANFGQSRWAKVTTLGTVRYCFYVDDAADLFVSLITRCQGIASSSWRMMMRIAIGIVHRSQVLAVSTA</sequence>
<dbReference type="SUPFAM" id="SSF81383">
    <property type="entry name" value="F-box domain"/>
    <property type="match status" value="1"/>
</dbReference>